<name>A0AAE0W3B8_9BIVA</name>
<keyword evidence="2" id="KW-1185">Reference proteome</keyword>
<reference evidence="1" key="3">
    <citation type="submission" date="2023-05" db="EMBL/GenBank/DDBJ databases">
        <authorList>
            <person name="Smith C.H."/>
        </authorList>
    </citation>
    <scope>NUCLEOTIDE SEQUENCE</scope>
    <source>
        <strain evidence="1">CHS0354</strain>
        <tissue evidence="1">Mantle</tissue>
    </source>
</reference>
<dbReference type="Proteomes" id="UP001195483">
    <property type="component" value="Unassembled WGS sequence"/>
</dbReference>
<reference evidence="1" key="1">
    <citation type="journal article" date="2021" name="Genome Biol. Evol.">
        <title>A High-Quality Reference Genome for a Parasitic Bivalve with Doubly Uniparental Inheritance (Bivalvia: Unionida).</title>
        <authorList>
            <person name="Smith C.H."/>
        </authorList>
    </citation>
    <scope>NUCLEOTIDE SEQUENCE</scope>
    <source>
        <strain evidence="1">CHS0354</strain>
    </source>
</reference>
<accession>A0AAE0W3B8</accession>
<dbReference type="EMBL" id="JAEAOA010000768">
    <property type="protein sequence ID" value="KAK3599956.1"/>
    <property type="molecule type" value="Genomic_DNA"/>
</dbReference>
<reference evidence="1" key="2">
    <citation type="journal article" date="2021" name="Genome Biol. Evol.">
        <title>Developing a high-quality reference genome for a parasitic bivalve with doubly uniparental inheritance (Bivalvia: Unionida).</title>
        <authorList>
            <person name="Smith C.H."/>
        </authorList>
    </citation>
    <scope>NUCLEOTIDE SEQUENCE</scope>
    <source>
        <strain evidence="1">CHS0354</strain>
        <tissue evidence="1">Mantle</tissue>
    </source>
</reference>
<organism evidence="1 2">
    <name type="scientific">Potamilus streckersoni</name>
    <dbReference type="NCBI Taxonomy" id="2493646"/>
    <lineage>
        <taxon>Eukaryota</taxon>
        <taxon>Metazoa</taxon>
        <taxon>Spiralia</taxon>
        <taxon>Lophotrochozoa</taxon>
        <taxon>Mollusca</taxon>
        <taxon>Bivalvia</taxon>
        <taxon>Autobranchia</taxon>
        <taxon>Heteroconchia</taxon>
        <taxon>Palaeoheterodonta</taxon>
        <taxon>Unionida</taxon>
        <taxon>Unionoidea</taxon>
        <taxon>Unionidae</taxon>
        <taxon>Ambleminae</taxon>
        <taxon>Lampsilini</taxon>
        <taxon>Potamilus</taxon>
    </lineage>
</organism>
<sequence length="67" mass="7728">MDRLDLDVNWCMLGSIDLTVYLLLDENVDPEQENEPENPLHVMRICQLPSNLDNTWFGGHYLSGSYS</sequence>
<proteinExistence type="predicted"/>
<protein>
    <submittedName>
        <fullName evidence="1">Uncharacterized protein</fullName>
    </submittedName>
</protein>
<evidence type="ECO:0000313" key="2">
    <source>
        <dbReference type="Proteomes" id="UP001195483"/>
    </source>
</evidence>
<evidence type="ECO:0000313" key="1">
    <source>
        <dbReference type="EMBL" id="KAK3599956.1"/>
    </source>
</evidence>
<dbReference type="AlphaFoldDB" id="A0AAE0W3B8"/>
<gene>
    <name evidence="1" type="ORF">CHS0354_012602</name>
</gene>
<comment type="caution">
    <text evidence="1">The sequence shown here is derived from an EMBL/GenBank/DDBJ whole genome shotgun (WGS) entry which is preliminary data.</text>
</comment>